<proteinExistence type="predicted"/>
<sequence length="108" mass="12579">MSCICSLEAIEQNSSCMAGHLVIKSFPGTFKLFFVVQRLVKITMNLWTILPLSTILFHNVFNELFSWEFNAFPKLFLNLKQQMIGKLLSHMFVKETLQINRSSNKMKF</sequence>
<reference evidence="1 2" key="1">
    <citation type="submission" date="2015-04" db="EMBL/GenBank/DDBJ databases">
        <authorList>
            <person name="Syromyatnikov M.Y."/>
            <person name="Popov V.N."/>
        </authorList>
    </citation>
    <scope>NUCLEOTIDE SEQUENCE [LARGE SCALE GENOMIC DNA]</scope>
</reference>
<protein>
    <submittedName>
        <fullName evidence="1">CLUMA_CG021479, isoform A</fullName>
    </submittedName>
</protein>
<dbReference type="Proteomes" id="UP000183832">
    <property type="component" value="Unassembled WGS sequence"/>
</dbReference>
<evidence type="ECO:0000313" key="2">
    <source>
        <dbReference type="Proteomes" id="UP000183832"/>
    </source>
</evidence>
<dbReference type="OrthoDB" id="19092at2759"/>
<accession>A0A1J1JBK4</accession>
<gene>
    <name evidence="1" type="ORF">CLUMA_CG021479</name>
</gene>
<name>A0A1J1JBK4_9DIPT</name>
<evidence type="ECO:0000313" key="1">
    <source>
        <dbReference type="EMBL" id="CRL08449.1"/>
    </source>
</evidence>
<dbReference type="AlphaFoldDB" id="A0A1J1JBK4"/>
<dbReference type="EMBL" id="CVRI01000075">
    <property type="protein sequence ID" value="CRL08449.1"/>
    <property type="molecule type" value="Genomic_DNA"/>
</dbReference>
<organism evidence="1 2">
    <name type="scientific">Clunio marinus</name>
    <dbReference type="NCBI Taxonomy" id="568069"/>
    <lineage>
        <taxon>Eukaryota</taxon>
        <taxon>Metazoa</taxon>
        <taxon>Ecdysozoa</taxon>
        <taxon>Arthropoda</taxon>
        <taxon>Hexapoda</taxon>
        <taxon>Insecta</taxon>
        <taxon>Pterygota</taxon>
        <taxon>Neoptera</taxon>
        <taxon>Endopterygota</taxon>
        <taxon>Diptera</taxon>
        <taxon>Nematocera</taxon>
        <taxon>Chironomoidea</taxon>
        <taxon>Chironomidae</taxon>
        <taxon>Clunio</taxon>
    </lineage>
</organism>
<keyword evidence="2" id="KW-1185">Reference proteome</keyword>